<reference evidence="2" key="1">
    <citation type="submission" date="2016-11" db="UniProtKB">
        <authorList>
            <consortium name="WormBaseParasite"/>
        </authorList>
    </citation>
    <scope>IDENTIFICATION</scope>
    <source>
        <strain evidence="2">KR3021</strain>
    </source>
</reference>
<evidence type="ECO:0000313" key="2">
    <source>
        <dbReference type="WBParaSite" id="RSKR_0001042000.1"/>
    </source>
</evidence>
<dbReference type="WBParaSite" id="RSKR_0001042000.1">
    <property type="protein sequence ID" value="RSKR_0001042000.1"/>
    <property type="gene ID" value="RSKR_0001042000"/>
</dbReference>
<dbReference type="Proteomes" id="UP000095286">
    <property type="component" value="Unplaced"/>
</dbReference>
<proteinExistence type="predicted"/>
<protein>
    <submittedName>
        <fullName evidence="2">RRM domain-containing protein</fullName>
    </submittedName>
</protein>
<evidence type="ECO:0000313" key="1">
    <source>
        <dbReference type="Proteomes" id="UP000095286"/>
    </source>
</evidence>
<accession>A0AC35UDK7</accession>
<sequence length="633" mass="69808">MLILISQKLVKTRGNIIATIGQLIISGTNDSVGNSLKLDGSGLDGNVTSSHHQTSTGIKRGSEAISSTGGDNTRIRDQLYFEETKNDGGTSKEKYLRVLEQQSKGPTSSNDDCPISTKRIALPTNFQTQLAGGNGQMMDPSQMYQSSFPNISMMPNLINSGTNFTHFTGTLDQSQLNSMLLAHGNATLFHQLETPKLIEARPSSEIQGNVVDRNTPVTPPNCVLRVIFGNIYFAISLEAIHQTFSRFGTVLRIITFSKNGIFQALVQLSDPASADLAKTYLDNQVIVQGCGPLKIEYSKLTNLNIKYNNEKSRDYTKPHLPAGDFIYDPTALLNTTTQLSSSGARLQQTPTSYTLPFAQFQTTQPQQLLTSPVQLALNQANLQNYLNSATSCQSQANSMMQASLGNNNLISHQLQNVLNVGQLGMIQMATSPVCLVTNLDASKTTPDVLFTLFGVYGDVQRVKILYNQRSQALVEYAEAPQAALAIKHLDNTRWNNNYMRVAVSKYSTVQIRLDGKQDETSTKDYSHSPLHRFRKPGSKNYQNIYAPNATLHLSNIPLNITEQFLVNSFTEKGFVVVAFKFFPNNHKMALIQLDSIEGGINSLIQMHNFRLAENAHLKVSFSKSTLKTSMVLC</sequence>
<organism evidence="1 2">
    <name type="scientific">Rhabditophanes sp. KR3021</name>
    <dbReference type="NCBI Taxonomy" id="114890"/>
    <lineage>
        <taxon>Eukaryota</taxon>
        <taxon>Metazoa</taxon>
        <taxon>Ecdysozoa</taxon>
        <taxon>Nematoda</taxon>
        <taxon>Chromadorea</taxon>
        <taxon>Rhabditida</taxon>
        <taxon>Tylenchina</taxon>
        <taxon>Panagrolaimomorpha</taxon>
        <taxon>Strongyloidoidea</taxon>
        <taxon>Alloionematidae</taxon>
        <taxon>Rhabditophanes</taxon>
    </lineage>
</organism>
<name>A0AC35UDK7_9BILA</name>